<dbReference type="Proteomes" id="UP000823900">
    <property type="component" value="Unassembled WGS sequence"/>
</dbReference>
<evidence type="ECO:0000313" key="1">
    <source>
        <dbReference type="EMBL" id="HJA72274.1"/>
    </source>
</evidence>
<name>A0A9D2HKP9_9FIRM</name>
<reference evidence="1" key="1">
    <citation type="journal article" date="2021" name="PeerJ">
        <title>Extensive microbial diversity within the chicken gut microbiome revealed by metagenomics and culture.</title>
        <authorList>
            <person name="Gilroy R."/>
            <person name="Ravi A."/>
            <person name="Getino M."/>
            <person name="Pursley I."/>
            <person name="Horton D.L."/>
            <person name="Alikhan N.F."/>
            <person name="Baker D."/>
            <person name="Gharbi K."/>
            <person name="Hall N."/>
            <person name="Watson M."/>
            <person name="Adriaenssens E.M."/>
            <person name="Foster-Nyarko E."/>
            <person name="Jarju S."/>
            <person name="Secka A."/>
            <person name="Antonio M."/>
            <person name="Oren A."/>
            <person name="Chaudhuri R.R."/>
            <person name="La Ragione R."/>
            <person name="Hildebrand F."/>
            <person name="Pallen M.J."/>
        </authorList>
    </citation>
    <scope>NUCLEOTIDE SEQUENCE</scope>
    <source>
        <strain evidence="1">CHK178-16964</strain>
    </source>
</reference>
<organism evidence="1 2">
    <name type="scientific">Candidatus Lachnoclostridium stercoravium</name>
    <dbReference type="NCBI Taxonomy" id="2838633"/>
    <lineage>
        <taxon>Bacteria</taxon>
        <taxon>Bacillati</taxon>
        <taxon>Bacillota</taxon>
        <taxon>Clostridia</taxon>
        <taxon>Lachnospirales</taxon>
        <taxon>Lachnospiraceae</taxon>
    </lineage>
</organism>
<gene>
    <name evidence="1" type="ORF">IAA07_11995</name>
</gene>
<evidence type="ECO:0000313" key="2">
    <source>
        <dbReference type="Proteomes" id="UP000823900"/>
    </source>
</evidence>
<comment type="caution">
    <text evidence="1">The sequence shown here is derived from an EMBL/GenBank/DDBJ whole genome shotgun (WGS) entry which is preliminary data.</text>
</comment>
<dbReference type="EMBL" id="DWZA01000101">
    <property type="protein sequence ID" value="HJA72274.1"/>
    <property type="molecule type" value="Genomic_DNA"/>
</dbReference>
<proteinExistence type="predicted"/>
<reference evidence="1" key="2">
    <citation type="submission" date="2021-04" db="EMBL/GenBank/DDBJ databases">
        <authorList>
            <person name="Gilroy R."/>
        </authorList>
    </citation>
    <scope>NUCLEOTIDE SEQUENCE</scope>
    <source>
        <strain evidence="1">CHK178-16964</strain>
    </source>
</reference>
<dbReference type="AlphaFoldDB" id="A0A9D2HKP9"/>
<accession>A0A9D2HKP9</accession>
<sequence length="109" mass="13220">MNWKIESILEETTKLDFPFLASEEQKRKIIIEEKRKIDEEINEFLFSNPDKLLLTDAMRESFWQQAKELAGADFSDLPKKLRLNGFYFQQLMYNYVNLIKQYFERINNE</sequence>
<protein>
    <submittedName>
        <fullName evidence="1">Uncharacterized protein</fullName>
    </submittedName>
</protein>